<gene>
    <name evidence="1" type="ORF">BRE01_65730</name>
</gene>
<evidence type="ECO:0000313" key="1">
    <source>
        <dbReference type="EMBL" id="GED72871.1"/>
    </source>
</evidence>
<dbReference type="PANTHER" id="PTHR43233">
    <property type="entry name" value="FAMILY N-ACETYLTRANSFERASE, PUTATIVE (AFU_ORTHOLOGUE AFUA_6G03350)-RELATED"/>
    <property type="match status" value="1"/>
</dbReference>
<dbReference type="EMBL" id="BJON01000036">
    <property type="protein sequence ID" value="GED72871.1"/>
    <property type="molecule type" value="Genomic_DNA"/>
</dbReference>
<keyword evidence="2" id="KW-1185">Reference proteome</keyword>
<dbReference type="InterPro" id="IPR053144">
    <property type="entry name" value="Acetyltransferase_Butenolide"/>
</dbReference>
<reference evidence="1 2" key="1">
    <citation type="submission" date="2019-06" db="EMBL/GenBank/DDBJ databases">
        <title>Whole genome shotgun sequence of Brevibacillus reuszeri NBRC 15719.</title>
        <authorList>
            <person name="Hosoyama A."/>
            <person name="Uohara A."/>
            <person name="Ohji S."/>
            <person name="Ichikawa N."/>
        </authorList>
    </citation>
    <scope>NUCLEOTIDE SEQUENCE [LARGE SCALE GENOMIC DNA]</scope>
    <source>
        <strain evidence="1 2">NBRC 15719</strain>
    </source>
</reference>
<sequence>MMQTVWKQERFMISTDKQLLDKEMIFTYLHKESYWSKGISREIFETSVENTAFCFGVYQEEIDQMTFQQVGFARVI</sequence>
<evidence type="ECO:0008006" key="3">
    <source>
        <dbReference type="Google" id="ProtNLM"/>
    </source>
</evidence>
<dbReference type="RefSeq" id="WP_236699945.1">
    <property type="nucleotide sequence ID" value="NZ_BJON01000036.1"/>
</dbReference>
<evidence type="ECO:0000313" key="2">
    <source>
        <dbReference type="Proteomes" id="UP000319578"/>
    </source>
</evidence>
<proteinExistence type="predicted"/>
<accession>A0ABQ0TYP6</accession>
<dbReference type="Gene3D" id="3.40.630.30">
    <property type="match status" value="1"/>
</dbReference>
<dbReference type="Proteomes" id="UP000319578">
    <property type="component" value="Unassembled WGS sequence"/>
</dbReference>
<dbReference type="PANTHER" id="PTHR43233:SF1">
    <property type="entry name" value="FAMILY N-ACETYLTRANSFERASE, PUTATIVE (AFU_ORTHOLOGUE AFUA_6G03350)-RELATED"/>
    <property type="match status" value="1"/>
</dbReference>
<organism evidence="1 2">
    <name type="scientific">Brevibacillus reuszeri</name>
    <dbReference type="NCBI Taxonomy" id="54915"/>
    <lineage>
        <taxon>Bacteria</taxon>
        <taxon>Bacillati</taxon>
        <taxon>Bacillota</taxon>
        <taxon>Bacilli</taxon>
        <taxon>Bacillales</taxon>
        <taxon>Paenibacillaceae</taxon>
        <taxon>Brevibacillus</taxon>
    </lineage>
</organism>
<name>A0ABQ0TYP6_9BACL</name>
<comment type="caution">
    <text evidence="1">The sequence shown here is derived from an EMBL/GenBank/DDBJ whole genome shotgun (WGS) entry which is preliminary data.</text>
</comment>
<protein>
    <recommendedName>
        <fullName evidence="3">N-acetyltransferase domain-containing protein</fullName>
    </recommendedName>
</protein>